<evidence type="ECO:0000313" key="3">
    <source>
        <dbReference type="Proteomes" id="UP001149090"/>
    </source>
</evidence>
<feature type="transmembrane region" description="Helical" evidence="1">
    <location>
        <begin position="12"/>
        <end position="35"/>
    </location>
</feature>
<evidence type="ECO:0000256" key="1">
    <source>
        <dbReference type="SAM" id="Phobius"/>
    </source>
</evidence>
<reference evidence="2" key="1">
    <citation type="submission" date="2022-10" db="EMBL/GenBank/DDBJ databases">
        <title>Novel sulphate-reducing endosymbionts in the free-living metamonad Anaeramoeba.</title>
        <authorList>
            <person name="Jerlstrom-Hultqvist J."/>
            <person name="Cepicka I."/>
            <person name="Gallot-Lavallee L."/>
            <person name="Salas-Leiva D."/>
            <person name="Curtis B.A."/>
            <person name="Zahonova K."/>
            <person name="Pipaliya S."/>
            <person name="Dacks J."/>
            <person name="Roger A.J."/>
        </authorList>
    </citation>
    <scope>NUCLEOTIDE SEQUENCE</scope>
    <source>
        <strain evidence="2">BMAN</strain>
    </source>
</reference>
<sequence length="108" mass="12437">MCNKFSKKCFENFCCYILLFTTIVAPFGFILLVYGHVKENITLMIIGGTIFGLPFLFSIQMCFWKKKTNDFSSASVNQTVNVDDHQTEIGTSEQVNIDEDRPAFELWF</sequence>
<accession>A0A9Q0R8D7</accession>
<dbReference type="AlphaFoldDB" id="A0A9Q0R8D7"/>
<feature type="transmembrane region" description="Helical" evidence="1">
    <location>
        <begin position="41"/>
        <end position="64"/>
    </location>
</feature>
<dbReference type="EMBL" id="JAPDFW010000094">
    <property type="protein sequence ID" value="KAJ5070586.1"/>
    <property type="molecule type" value="Genomic_DNA"/>
</dbReference>
<keyword evidence="1" id="KW-0472">Membrane</keyword>
<keyword evidence="1" id="KW-0812">Transmembrane</keyword>
<gene>
    <name evidence="2" type="ORF">M0811_10855</name>
</gene>
<name>A0A9Q0R8D7_ANAIG</name>
<comment type="caution">
    <text evidence="2">The sequence shown here is derived from an EMBL/GenBank/DDBJ whole genome shotgun (WGS) entry which is preliminary data.</text>
</comment>
<proteinExistence type="predicted"/>
<organism evidence="2 3">
    <name type="scientific">Anaeramoeba ignava</name>
    <name type="common">Anaerobic marine amoeba</name>
    <dbReference type="NCBI Taxonomy" id="1746090"/>
    <lineage>
        <taxon>Eukaryota</taxon>
        <taxon>Metamonada</taxon>
        <taxon>Anaeramoebidae</taxon>
        <taxon>Anaeramoeba</taxon>
    </lineage>
</organism>
<keyword evidence="3" id="KW-1185">Reference proteome</keyword>
<evidence type="ECO:0000313" key="2">
    <source>
        <dbReference type="EMBL" id="KAJ5070586.1"/>
    </source>
</evidence>
<protein>
    <submittedName>
        <fullName evidence="2">Uncharacterized protein</fullName>
    </submittedName>
</protein>
<dbReference type="Proteomes" id="UP001149090">
    <property type="component" value="Unassembled WGS sequence"/>
</dbReference>
<keyword evidence="1" id="KW-1133">Transmembrane helix</keyword>